<gene>
    <name evidence="2" type="ORF">SAMN06265350_104130</name>
</gene>
<dbReference type="Proteomes" id="UP000315971">
    <property type="component" value="Unassembled WGS sequence"/>
</dbReference>
<dbReference type="Pfam" id="PF04264">
    <property type="entry name" value="YceI"/>
    <property type="match status" value="1"/>
</dbReference>
<dbReference type="SUPFAM" id="SSF101874">
    <property type="entry name" value="YceI-like"/>
    <property type="match status" value="1"/>
</dbReference>
<reference evidence="2 3" key="1">
    <citation type="submission" date="2017-05" db="EMBL/GenBank/DDBJ databases">
        <authorList>
            <person name="Varghese N."/>
            <person name="Submissions S."/>
        </authorList>
    </citation>
    <scope>NUCLEOTIDE SEQUENCE [LARGE SCALE GENOMIC DNA]</scope>
    <source>
        <strain evidence="2 3">DSM 21342</strain>
    </source>
</reference>
<dbReference type="OrthoDB" id="951410at2"/>
<dbReference type="InterPro" id="IPR036761">
    <property type="entry name" value="TTHA0802/YceI-like_sf"/>
</dbReference>
<organism evidence="2 3">
    <name type="scientific">Solitalea koreensis</name>
    <dbReference type="NCBI Taxonomy" id="543615"/>
    <lineage>
        <taxon>Bacteria</taxon>
        <taxon>Pseudomonadati</taxon>
        <taxon>Bacteroidota</taxon>
        <taxon>Sphingobacteriia</taxon>
        <taxon>Sphingobacteriales</taxon>
        <taxon>Sphingobacteriaceae</taxon>
        <taxon>Solitalea</taxon>
    </lineage>
</organism>
<proteinExistence type="predicted"/>
<evidence type="ECO:0000313" key="2">
    <source>
        <dbReference type="EMBL" id="SMO59595.1"/>
    </source>
</evidence>
<dbReference type="SMART" id="SM00867">
    <property type="entry name" value="YceI"/>
    <property type="match status" value="1"/>
</dbReference>
<dbReference type="AlphaFoldDB" id="A0A521CJM5"/>
<keyword evidence="3" id="KW-1185">Reference proteome</keyword>
<accession>A0A521CJM5</accession>
<protein>
    <submittedName>
        <fullName evidence="2">Polyisoprenoid-binding protein YceI</fullName>
    </submittedName>
</protein>
<dbReference type="RefSeq" id="WP_142603070.1">
    <property type="nucleotide sequence ID" value="NZ_FXSZ01000004.1"/>
</dbReference>
<evidence type="ECO:0000259" key="1">
    <source>
        <dbReference type="SMART" id="SM00867"/>
    </source>
</evidence>
<evidence type="ECO:0000313" key="3">
    <source>
        <dbReference type="Proteomes" id="UP000315971"/>
    </source>
</evidence>
<feature type="domain" description="Lipid/polyisoprenoid-binding YceI-like" evidence="1">
    <location>
        <begin position="28"/>
        <end position="197"/>
    </location>
</feature>
<dbReference type="EMBL" id="FXSZ01000004">
    <property type="protein sequence ID" value="SMO59595.1"/>
    <property type="molecule type" value="Genomic_DNA"/>
</dbReference>
<dbReference type="Gene3D" id="2.40.128.110">
    <property type="entry name" value="Lipid/polyisoprenoid-binding, YceI-like"/>
    <property type="match status" value="1"/>
</dbReference>
<sequence>MNKFFTALTMVAATALMSFTTPGKKAETFKVDATKSTVEWNAKKVTGEHSGAIKLATGSLTYDGKTIKGGTFTIDMNSISCSDITDANYNGKLIGHLKNDDFFSTEKFPTAKFDITEVKSTGADSYEISGNLTIKGITKPQTFPATVKKAGNNLVATANLTIDRTAFDIRYGSASFFNVGDKAIANDFTLKISLVASK</sequence>
<dbReference type="InterPro" id="IPR007372">
    <property type="entry name" value="Lipid/polyisoprenoid-bd_YceI"/>
</dbReference>
<dbReference type="PANTHER" id="PTHR34406">
    <property type="entry name" value="PROTEIN YCEI"/>
    <property type="match status" value="1"/>
</dbReference>
<dbReference type="PANTHER" id="PTHR34406:SF1">
    <property type="entry name" value="PROTEIN YCEI"/>
    <property type="match status" value="1"/>
</dbReference>
<name>A0A521CJM5_9SPHI</name>